<protein>
    <submittedName>
        <fullName evidence="1">Uncharacterized protein</fullName>
    </submittedName>
</protein>
<proteinExistence type="predicted"/>
<dbReference type="EMBL" id="MK500611">
    <property type="protein sequence ID" value="QBK94050.1"/>
    <property type="molecule type" value="Genomic_DNA"/>
</dbReference>
<sequence>MNAGIKGIEWRTHPDLISYIEETDQKEFKIMDVQEGKVFTEFPSEIIIM</sequence>
<reference evidence="1" key="1">
    <citation type="journal article" date="2019" name="MBio">
        <title>Virus Genomes from Deep Sea Sediments Expand the Ocean Megavirome and Support Independent Origins of Viral Gigantism.</title>
        <authorList>
            <person name="Backstrom D."/>
            <person name="Yutin N."/>
            <person name="Jorgensen S.L."/>
            <person name="Dharamshi J."/>
            <person name="Homa F."/>
            <person name="Zaremba-Niedwiedzka K."/>
            <person name="Spang A."/>
            <person name="Wolf Y.I."/>
            <person name="Koonin E.V."/>
            <person name="Ettema T.J."/>
        </authorList>
    </citation>
    <scope>NUCLEOTIDE SEQUENCE</scope>
</reference>
<organism evidence="1">
    <name type="scientific">Pithovirus LCPAC406</name>
    <dbReference type="NCBI Taxonomy" id="2506599"/>
    <lineage>
        <taxon>Viruses</taxon>
        <taxon>Pithoviruses</taxon>
    </lineage>
</organism>
<accession>A0A481ZGZ6</accession>
<gene>
    <name evidence="1" type="ORF">LCPAC406_03640</name>
</gene>
<name>A0A481ZGZ6_9VIRU</name>
<evidence type="ECO:0000313" key="1">
    <source>
        <dbReference type="EMBL" id="QBK94050.1"/>
    </source>
</evidence>